<protein>
    <recommendedName>
        <fullName evidence="9">RING-type domain-containing protein</fullName>
    </recommendedName>
</protein>
<feature type="region of interest" description="Disordered" evidence="7">
    <location>
        <begin position="1"/>
        <end position="48"/>
    </location>
</feature>
<dbReference type="PROSITE" id="PS50089">
    <property type="entry name" value="ZF_RING_2"/>
    <property type="match status" value="1"/>
</dbReference>
<keyword evidence="2" id="KW-0479">Metal-binding</keyword>
<keyword evidence="8" id="KW-0812">Transmembrane</keyword>
<keyword evidence="5" id="KW-0862">Zinc</keyword>
<dbReference type="PANTHER" id="PTHR14155:SF627">
    <property type="entry name" value="OS06G0192800 PROTEIN"/>
    <property type="match status" value="1"/>
</dbReference>
<evidence type="ECO:0000259" key="9">
    <source>
        <dbReference type="PROSITE" id="PS50089"/>
    </source>
</evidence>
<evidence type="ECO:0000256" key="2">
    <source>
        <dbReference type="ARBA" id="ARBA00022723"/>
    </source>
</evidence>
<evidence type="ECO:0000313" key="10">
    <source>
        <dbReference type="EMBL" id="QIE48573.1"/>
    </source>
</evidence>
<feature type="region of interest" description="Disordered" evidence="7">
    <location>
        <begin position="440"/>
        <end position="459"/>
    </location>
</feature>
<organism evidence="10">
    <name type="scientific">Trametes gibbosa</name>
    <dbReference type="NCBI Taxonomy" id="160864"/>
    <lineage>
        <taxon>Eukaryota</taxon>
        <taxon>Fungi</taxon>
        <taxon>Dikarya</taxon>
        <taxon>Basidiomycota</taxon>
        <taxon>Agaricomycotina</taxon>
        <taxon>Agaricomycetes</taxon>
        <taxon>Polyporales</taxon>
        <taxon>Polyporaceae</taxon>
        <taxon>Trametes</taxon>
    </lineage>
</organism>
<dbReference type="InterPro" id="IPR053238">
    <property type="entry name" value="RING-H2_zinc_finger"/>
</dbReference>
<feature type="transmembrane region" description="Helical" evidence="8">
    <location>
        <begin position="83"/>
        <end position="107"/>
    </location>
</feature>
<evidence type="ECO:0000256" key="6">
    <source>
        <dbReference type="PROSITE-ProRule" id="PRU00175"/>
    </source>
</evidence>
<dbReference type="InterPro" id="IPR001841">
    <property type="entry name" value="Znf_RING"/>
</dbReference>
<evidence type="ECO:0000256" key="5">
    <source>
        <dbReference type="ARBA" id="ARBA00022833"/>
    </source>
</evidence>
<proteinExistence type="evidence at transcript level"/>
<dbReference type="InterPro" id="IPR024766">
    <property type="entry name" value="Znf_RING_H2"/>
</dbReference>
<dbReference type="SMART" id="SM00184">
    <property type="entry name" value="RING"/>
    <property type="match status" value="1"/>
</dbReference>
<evidence type="ECO:0000256" key="7">
    <source>
        <dbReference type="SAM" id="MobiDB-lite"/>
    </source>
</evidence>
<reference evidence="10" key="1">
    <citation type="journal article" date="2019" name="J. For. Res.">
        <title>Expression and analysis of zinc finger family gene in Lenzites gibbosa.</title>
        <authorList>
            <person name="Zhang J."/>
            <person name="Chi Y."/>
            <person name="Li S."/>
            <person name="Zhang J."/>
            <person name="Chen J."/>
        </authorList>
    </citation>
    <scope>NUCLEOTIDE SEQUENCE</scope>
    <source>
        <strain evidence="10">ZnF166</strain>
    </source>
</reference>
<dbReference type="GO" id="GO:0008270">
    <property type="term" value="F:zinc ion binding"/>
    <property type="evidence" value="ECO:0007669"/>
    <property type="project" value="UniProtKB-KW"/>
</dbReference>
<dbReference type="SUPFAM" id="SSF57850">
    <property type="entry name" value="RING/U-box"/>
    <property type="match status" value="1"/>
</dbReference>
<keyword evidence="3 6" id="KW-0863">Zinc-finger</keyword>
<dbReference type="PANTHER" id="PTHR14155">
    <property type="entry name" value="RING FINGER DOMAIN-CONTAINING"/>
    <property type="match status" value="1"/>
</dbReference>
<sequence length="526" mass="58433">MDRNPEDPATTPTPVPPTTASATAPSINTDPSDTPPTPANATNANEIPVPQARRPLWNRVTDFFGWSGASEIERRARRRRVGLAIFIVSAAGQIIAIVVLVVAAVVYPSPQPDYPGQNQFQACSDLAILDLIWLGRIVIIVYLFLWARWIKRVLERRDHAQNAATVPHQLDAQGNVDVEAAATQANPAHLTVTDYICPINVIALHILIIKLSPAITLVWVVTALLLTIQRGSHCHAASPIITGLTTAMLLIIYIRFMVQSFISIIRIIVTRRRSSRPTIGKLSQVEVDRIPLVLYIPPPPVKDVDRPPSPTVAPTTSYPPIQLKLNPVAPTKKKRFIFLSPRLMRHSRRERSMEDDLEHGVVEHSMGAINTLAMINSWDAMWAPAPYPLVRLPENKATCMICLCEFEEPRKVGGQPTTTGTETGEEEHEMQTVAPLSPVAGHQPGSVEEVQVEDPRPADARSVEMVGEESADALQPLRLLSCGHAYHQECIDPWLTQKSGRCPYCQLRVEVPPRPKARGWWRWRRS</sequence>
<dbReference type="AlphaFoldDB" id="A0A6G6FQW1"/>
<feature type="transmembrane region" description="Helical" evidence="8">
    <location>
        <begin position="127"/>
        <end position="147"/>
    </location>
</feature>
<evidence type="ECO:0000256" key="1">
    <source>
        <dbReference type="ARBA" id="ARBA00004906"/>
    </source>
</evidence>
<feature type="region of interest" description="Disordered" evidence="7">
    <location>
        <begin position="411"/>
        <end position="431"/>
    </location>
</feature>
<dbReference type="InterPro" id="IPR013083">
    <property type="entry name" value="Znf_RING/FYVE/PHD"/>
</dbReference>
<accession>A0A6G6FQW1</accession>
<dbReference type="OrthoDB" id="8062037at2759"/>
<evidence type="ECO:0000256" key="8">
    <source>
        <dbReference type="SAM" id="Phobius"/>
    </source>
</evidence>
<evidence type="ECO:0000256" key="4">
    <source>
        <dbReference type="ARBA" id="ARBA00022786"/>
    </source>
</evidence>
<dbReference type="Pfam" id="PF12678">
    <property type="entry name" value="zf-rbx1"/>
    <property type="match status" value="1"/>
</dbReference>
<keyword evidence="4" id="KW-0833">Ubl conjugation pathway</keyword>
<keyword evidence="8" id="KW-1133">Transmembrane helix</keyword>
<keyword evidence="8" id="KW-0472">Membrane</keyword>
<evidence type="ECO:0000256" key="3">
    <source>
        <dbReference type="ARBA" id="ARBA00022771"/>
    </source>
</evidence>
<dbReference type="EMBL" id="MK805300">
    <property type="protein sequence ID" value="QIE48573.1"/>
    <property type="molecule type" value="mRNA"/>
</dbReference>
<dbReference type="Gene3D" id="3.30.40.10">
    <property type="entry name" value="Zinc/RING finger domain, C3HC4 (zinc finger)"/>
    <property type="match status" value="1"/>
</dbReference>
<feature type="transmembrane region" description="Helical" evidence="8">
    <location>
        <begin position="207"/>
        <end position="228"/>
    </location>
</feature>
<comment type="pathway">
    <text evidence="1">Protein modification; protein ubiquitination.</text>
</comment>
<name>A0A6G6FQW1_9APHY</name>
<feature type="domain" description="RING-type" evidence="9">
    <location>
        <begin position="479"/>
        <end position="506"/>
    </location>
</feature>
<feature type="transmembrane region" description="Helical" evidence="8">
    <location>
        <begin position="240"/>
        <end position="269"/>
    </location>
</feature>